<dbReference type="SMART" id="SM01408">
    <property type="entry name" value="ING"/>
    <property type="match status" value="1"/>
</dbReference>
<accession>A0A6S7GXD6</accession>
<dbReference type="AlphaFoldDB" id="A0A6S7GXD6"/>
<evidence type="ECO:0000313" key="4">
    <source>
        <dbReference type="EMBL" id="CAB3996703.1"/>
    </source>
</evidence>
<evidence type="ECO:0000313" key="5">
    <source>
        <dbReference type="Proteomes" id="UP001152795"/>
    </source>
</evidence>
<keyword evidence="5" id="KW-1185">Reference proteome</keyword>
<dbReference type="GO" id="GO:0006325">
    <property type="term" value="P:chromatin organization"/>
    <property type="evidence" value="ECO:0007669"/>
    <property type="project" value="UniProtKB-KW"/>
</dbReference>
<keyword evidence="1" id="KW-0156">Chromatin regulator</keyword>
<gene>
    <name evidence="4" type="ORF">PACLA_8A033565</name>
</gene>
<evidence type="ECO:0000256" key="2">
    <source>
        <dbReference type="ARBA" id="ARBA00023015"/>
    </source>
</evidence>
<dbReference type="InterPro" id="IPR024610">
    <property type="entry name" value="ING_N_histone-binding"/>
</dbReference>
<dbReference type="Gene3D" id="6.10.140.1740">
    <property type="match status" value="1"/>
</dbReference>
<reference evidence="4" key="1">
    <citation type="submission" date="2020-04" db="EMBL/GenBank/DDBJ databases">
        <authorList>
            <person name="Alioto T."/>
            <person name="Alioto T."/>
            <person name="Gomez Garrido J."/>
        </authorList>
    </citation>
    <scope>NUCLEOTIDE SEQUENCE</scope>
    <source>
        <strain evidence="4">A484AB</strain>
    </source>
</reference>
<dbReference type="InterPro" id="IPR028651">
    <property type="entry name" value="ING_fam"/>
</dbReference>
<evidence type="ECO:0000256" key="1">
    <source>
        <dbReference type="ARBA" id="ARBA00022853"/>
    </source>
</evidence>
<proteinExistence type="predicted"/>
<feature type="non-terminal residue" evidence="4">
    <location>
        <position position="1"/>
    </location>
</feature>
<organism evidence="4 5">
    <name type="scientific">Paramuricea clavata</name>
    <name type="common">Red gorgonian</name>
    <name type="synonym">Violescent sea-whip</name>
    <dbReference type="NCBI Taxonomy" id="317549"/>
    <lineage>
        <taxon>Eukaryota</taxon>
        <taxon>Metazoa</taxon>
        <taxon>Cnidaria</taxon>
        <taxon>Anthozoa</taxon>
        <taxon>Octocorallia</taxon>
        <taxon>Malacalcyonacea</taxon>
        <taxon>Plexauridae</taxon>
        <taxon>Paramuricea</taxon>
    </lineage>
</organism>
<dbReference type="PANTHER" id="PTHR10333:SF103">
    <property type="entry name" value="INHIBITOR OF GROWTH PROTEIN 3"/>
    <property type="match status" value="1"/>
</dbReference>
<sequence>MRSSLNFLQNFHTKELLMFFQLFRFSVQSSESTCNGTSGDPPKTTWRRFQNKEENKIGRRFFTKMHYLEDFLELIEQLPIDLRDRYTEMREMDLQVQNAIDDLDLKGKDFFSSGATATQEWKEENYKNLKQEYSKALEDAEEKVNIATQIYDLVDRHLRKLDQELSKFKMELEADNAGITEVLEQ</sequence>
<protein>
    <submittedName>
        <fullName evidence="4">Inhibitor of growth 3-like</fullName>
    </submittedName>
</protein>
<name>A0A6S7GXD6_PARCT</name>
<dbReference type="Proteomes" id="UP001152795">
    <property type="component" value="Unassembled WGS sequence"/>
</dbReference>
<dbReference type="CDD" id="cd16858">
    <property type="entry name" value="ING_ING3_Yng2p"/>
    <property type="match status" value="1"/>
</dbReference>
<dbReference type="OrthoDB" id="5411773at2759"/>
<dbReference type="PANTHER" id="PTHR10333">
    <property type="entry name" value="INHIBITOR OF GROWTH PROTEIN"/>
    <property type="match status" value="1"/>
</dbReference>
<dbReference type="EMBL" id="CACRXK020002930">
    <property type="protein sequence ID" value="CAB3996703.1"/>
    <property type="molecule type" value="Genomic_DNA"/>
</dbReference>
<dbReference type="GO" id="GO:0035267">
    <property type="term" value="C:NuA4 histone acetyltransferase complex"/>
    <property type="evidence" value="ECO:0007669"/>
    <property type="project" value="TreeGrafter"/>
</dbReference>
<evidence type="ECO:0000256" key="3">
    <source>
        <dbReference type="ARBA" id="ARBA00023163"/>
    </source>
</evidence>
<keyword evidence="2" id="KW-0805">Transcription regulation</keyword>
<dbReference type="Pfam" id="PF12998">
    <property type="entry name" value="ING"/>
    <property type="match status" value="1"/>
</dbReference>
<comment type="caution">
    <text evidence="4">The sequence shown here is derived from an EMBL/GenBank/DDBJ whole genome shotgun (WGS) entry which is preliminary data.</text>
</comment>
<keyword evidence="3" id="KW-0804">Transcription</keyword>